<name>A0A1F5NJ58_9BACT</name>
<dbReference type="STRING" id="1817824.A2751_01610"/>
<evidence type="ECO:0000313" key="2">
    <source>
        <dbReference type="EMBL" id="OGE77736.1"/>
    </source>
</evidence>
<accession>A0A1F5NJ58</accession>
<protein>
    <recommendedName>
        <fullName evidence="1">Methyltransferase domain-containing protein</fullName>
    </recommendedName>
</protein>
<dbReference type="Gene3D" id="3.40.50.150">
    <property type="entry name" value="Vaccinia Virus protein VP39"/>
    <property type="match status" value="1"/>
</dbReference>
<proteinExistence type="predicted"/>
<dbReference type="Proteomes" id="UP000176864">
    <property type="component" value="Unassembled WGS sequence"/>
</dbReference>
<evidence type="ECO:0000313" key="3">
    <source>
        <dbReference type="Proteomes" id="UP000176864"/>
    </source>
</evidence>
<sequence>MTSTTKTRTFLNPETLLKSIPLEPDMTVVDLGCGNGHYAASAGLMVGKKGLVHAFDVLEDALSQTATLARLVGVQNVSTRQCNLEKLGSCDLEGSIADVVIVSSILHQLENKGNAIREAYRLLKTGGRLLVVEWKKDSALGPQVSERIAEAEIRKLLESNGLRPVAELPAGSFHYALLYSK</sequence>
<dbReference type="Pfam" id="PF13847">
    <property type="entry name" value="Methyltransf_31"/>
    <property type="match status" value="1"/>
</dbReference>
<feature type="domain" description="Methyltransferase" evidence="1">
    <location>
        <begin position="23"/>
        <end position="146"/>
    </location>
</feature>
<reference evidence="2 3" key="1">
    <citation type="journal article" date="2016" name="Nat. Commun.">
        <title>Thousands of microbial genomes shed light on interconnected biogeochemical processes in an aquifer system.</title>
        <authorList>
            <person name="Anantharaman K."/>
            <person name="Brown C.T."/>
            <person name="Hug L.A."/>
            <person name="Sharon I."/>
            <person name="Castelle C.J."/>
            <person name="Probst A.J."/>
            <person name="Thomas B.C."/>
            <person name="Singh A."/>
            <person name="Wilkins M.J."/>
            <person name="Karaoz U."/>
            <person name="Brodie E.L."/>
            <person name="Williams K.H."/>
            <person name="Hubbard S.S."/>
            <person name="Banfield J.F."/>
        </authorList>
    </citation>
    <scope>NUCLEOTIDE SEQUENCE [LARGE SCALE GENOMIC DNA]</scope>
</reference>
<dbReference type="EMBL" id="MFEK01000016">
    <property type="protein sequence ID" value="OGE77736.1"/>
    <property type="molecule type" value="Genomic_DNA"/>
</dbReference>
<dbReference type="CDD" id="cd02440">
    <property type="entry name" value="AdoMet_MTases"/>
    <property type="match status" value="1"/>
</dbReference>
<evidence type="ECO:0000259" key="1">
    <source>
        <dbReference type="Pfam" id="PF13847"/>
    </source>
</evidence>
<organism evidence="2 3">
    <name type="scientific">Candidatus Doudnabacteria bacterium RIFCSPHIGHO2_01_FULL_46_14</name>
    <dbReference type="NCBI Taxonomy" id="1817824"/>
    <lineage>
        <taxon>Bacteria</taxon>
        <taxon>Candidatus Doudnaibacteriota</taxon>
    </lineage>
</organism>
<dbReference type="AlphaFoldDB" id="A0A1F5NJ58"/>
<gene>
    <name evidence="2" type="ORF">A2751_01610</name>
</gene>
<dbReference type="InterPro" id="IPR025714">
    <property type="entry name" value="Methyltranfer_dom"/>
</dbReference>
<dbReference type="InterPro" id="IPR029063">
    <property type="entry name" value="SAM-dependent_MTases_sf"/>
</dbReference>
<comment type="caution">
    <text evidence="2">The sequence shown here is derived from an EMBL/GenBank/DDBJ whole genome shotgun (WGS) entry which is preliminary data.</text>
</comment>
<dbReference type="SUPFAM" id="SSF53335">
    <property type="entry name" value="S-adenosyl-L-methionine-dependent methyltransferases"/>
    <property type="match status" value="1"/>
</dbReference>